<dbReference type="AlphaFoldDB" id="A0A174FPD1"/>
<gene>
    <name evidence="1" type="ORF">ERS852471_01679</name>
</gene>
<evidence type="ECO:0000313" key="1">
    <source>
        <dbReference type="EMBL" id="CUO50360.1"/>
    </source>
</evidence>
<dbReference type="EMBL" id="CYZX01000010">
    <property type="protein sequence ID" value="CUO50360.1"/>
    <property type="molecule type" value="Genomic_DNA"/>
</dbReference>
<sequence>MTYTIEMNGAQMKFIREFFDNYEDDKVKLTLKDGSNRIKVVYTAESDLEKSELEGHLKTSFKTKSKYASALYYTIHVK</sequence>
<dbReference type="Proteomes" id="UP000095594">
    <property type="component" value="Unassembled WGS sequence"/>
</dbReference>
<proteinExistence type="predicted"/>
<protein>
    <submittedName>
        <fullName evidence="1">Uncharacterized protein</fullName>
    </submittedName>
</protein>
<name>A0A174FPD1_9CLOT</name>
<dbReference type="RefSeq" id="WP_055265575.1">
    <property type="nucleotide sequence ID" value="NZ_CABIXQ010000010.1"/>
</dbReference>
<accession>A0A174FPD1</accession>
<organism evidence="1 2">
    <name type="scientific">Clostridium disporicum</name>
    <dbReference type="NCBI Taxonomy" id="84024"/>
    <lineage>
        <taxon>Bacteria</taxon>
        <taxon>Bacillati</taxon>
        <taxon>Bacillota</taxon>
        <taxon>Clostridia</taxon>
        <taxon>Eubacteriales</taxon>
        <taxon>Clostridiaceae</taxon>
        <taxon>Clostridium</taxon>
    </lineage>
</organism>
<dbReference type="OrthoDB" id="1643929at2"/>
<reference evidence="1 2" key="1">
    <citation type="submission" date="2015-09" db="EMBL/GenBank/DDBJ databases">
        <authorList>
            <consortium name="Pathogen Informatics"/>
        </authorList>
    </citation>
    <scope>NUCLEOTIDE SEQUENCE [LARGE SCALE GENOMIC DNA]</scope>
    <source>
        <strain evidence="1 2">2789STDY5834856</strain>
    </source>
</reference>
<evidence type="ECO:0000313" key="2">
    <source>
        <dbReference type="Proteomes" id="UP000095594"/>
    </source>
</evidence>